<evidence type="ECO:0000313" key="3">
    <source>
        <dbReference type="Proteomes" id="UP000504636"/>
    </source>
</evidence>
<evidence type="ECO:0000313" key="4">
    <source>
        <dbReference type="RefSeq" id="XP_033568712.1"/>
    </source>
</evidence>
<dbReference type="Proteomes" id="UP000504636">
    <property type="component" value="Unplaced"/>
</dbReference>
<dbReference type="EMBL" id="MU003728">
    <property type="protein sequence ID" value="KAF2801748.1"/>
    <property type="molecule type" value="Genomic_DNA"/>
</dbReference>
<proteinExistence type="predicted"/>
<reference evidence="4" key="3">
    <citation type="submission" date="2025-04" db="UniProtKB">
        <authorList>
            <consortium name="RefSeq"/>
        </authorList>
    </citation>
    <scope>IDENTIFICATION</scope>
    <source>
        <strain evidence="4">CBS 304.34</strain>
    </source>
</reference>
<evidence type="ECO:0000313" key="2">
    <source>
        <dbReference type="EMBL" id="KAF2801748.1"/>
    </source>
</evidence>
<keyword evidence="3" id="KW-1185">Reference proteome</keyword>
<reference evidence="4" key="2">
    <citation type="submission" date="2020-04" db="EMBL/GenBank/DDBJ databases">
        <authorList>
            <consortium name="NCBI Genome Project"/>
        </authorList>
    </citation>
    <scope>NUCLEOTIDE SEQUENCE</scope>
    <source>
        <strain evidence="4">CBS 304.34</strain>
    </source>
</reference>
<dbReference type="RefSeq" id="XP_033568712.1">
    <property type="nucleotide sequence ID" value="XM_033713404.1"/>
</dbReference>
<reference evidence="2 4" key="1">
    <citation type="journal article" date="2020" name="Stud. Mycol.">
        <title>101 Dothideomycetes genomes: a test case for predicting lifestyles and emergence of pathogens.</title>
        <authorList>
            <person name="Haridas S."/>
            <person name="Albert R."/>
            <person name="Binder M."/>
            <person name="Bloem J."/>
            <person name="Labutti K."/>
            <person name="Salamov A."/>
            <person name="Andreopoulos B."/>
            <person name="Baker S."/>
            <person name="Barry K."/>
            <person name="Bills G."/>
            <person name="Bluhm B."/>
            <person name="Cannon C."/>
            <person name="Castanera R."/>
            <person name="Culley D."/>
            <person name="Daum C."/>
            <person name="Ezra D."/>
            <person name="Gonzalez J."/>
            <person name="Henrissat B."/>
            <person name="Kuo A."/>
            <person name="Liang C."/>
            <person name="Lipzen A."/>
            <person name="Lutzoni F."/>
            <person name="Magnuson J."/>
            <person name="Mondo S."/>
            <person name="Nolan M."/>
            <person name="Ohm R."/>
            <person name="Pangilinan J."/>
            <person name="Park H.-J."/>
            <person name="Ramirez L."/>
            <person name="Alfaro M."/>
            <person name="Sun H."/>
            <person name="Tritt A."/>
            <person name="Yoshinaga Y."/>
            <person name="Zwiers L.-H."/>
            <person name="Turgeon B."/>
            <person name="Goodwin S."/>
            <person name="Spatafora J."/>
            <person name="Crous P."/>
            <person name="Grigoriev I."/>
        </authorList>
    </citation>
    <scope>NUCLEOTIDE SEQUENCE</scope>
    <source>
        <strain evidence="2 4">CBS 304.34</strain>
    </source>
</reference>
<organism evidence="2">
    <name type="scientific">Mytilinidion resinicola</name>
    <dbReference type="NCBI Taxonomy" id="574789"/>
    <lineage>
        <taxon>Eukaryota</taxon>
        <taxon>Fungi</taxon>
        <taxon>Dikarya</taxon>
        <taxon>Ascomycota</taxon>
        <taxon>Pezizomycotina</taxon>
        <taxon>Dothideomycetes</taxon>
        <taxon>Pleosporomycetidae</taxon>
        <taxon>Mytilinidiales</taxon>
        <taxon>Mytilinidiaceae</taxon>
        <taxon>Mytilinidion</taxon>
    </lineage>
</organism>
<dbReference type="GeneID" id="54454297"/>
<protein>
    <submittedName>
        <fullName evidence="2 4">Uncharacterized protein</fullName>
    </submittedName>
</protein>
<name>A0A6A6XZN1_9PEZI</name>
<dbReference type="AlphaFoldDB" id="A0A6A6XZN1"/>
<evidence type="ECO:0000256" key="1">
    <source>
        <dbReference type="SAM" id="MobiDB-lite"/>
    </source>
</evidence>
<gene>
    <name evidence="2 4" type="ORF">BDZ99DRAFT_216917</name>
</gene>
<feature type="region of interest" description="Disordered" evidence="1">
    <location>
        <begin position="27"/>
        <end position="62"/>
    </location>
</feature>
<sequence>MKRESGSFAVQCLLRPASSTRWAEAVTKHHVGQSGDDIARTGSSLRPRRGDKERGRSASRPAFPLAGIGGAIVCTQCCGWGHNADMESGLEAVGVGWMRHERKSLERPRDEHSGSNLERQRRLVHLTTCNMARTGY</sequence>
<accession>A0A6A6XZN1</accession>